<accession>A0A645CZV2</accession>
<dbReference type="PANTHER" id="PTHR40763">
    <property type="entry name" value="MEMBRANE PROTEIN-RELATED"/>
    <property type="match status" value="1"/>
</dbReference>
<dbReference type="AlphaFoldDB" id="A0A645CZV2"/>
<reference evidence="1" key="1">
    <citation type="submission" date="2019-08" db="EMBL/GenBank/DDBJ databases">
        <authorList>
            <person name="Kucharzyk K."/>
            <person name="Murdoch R.W."/>
            <person name="Higgins S."/>
            <person name="Loffler F."/>
        </authorList>
    </citation>
    <scope>NUCLEOTIDE SEQUENCE</scope>
</reference>
<evidence type="ECO:0008006" key="2">
    <source>
        <dbReference type="Google" id="ProtNLM"/>
    </source>
</evidence>
<evidence type="ECO:0000313" key="1">
    <source>
        <dbReference type="EMBL" id="MPM82405.1"/>
    </source>
</evidence>
<comment type="caution">
    <text evidence="1">The sequence shown here is derived from an EMBL/GenBank/DDBJ whole genome shotgun (WGS) entry which is preliminary data.</text>
</comment>
<dbReference type="PANTHER" id="PTHR40763:SF5">
    <property type="entry name" value="MEMBRANE PROTEIN"/>
    <property type="match status" value="1"/>
</dbReference>
<organism evidence="1">
    <name type="scientific">bioreactor metagenome</name>
    <dbReference type="NCBI Taxonomy" id="1076179"/>
    <lineage>
        <taxon>unclassified sequences</taxon>
        <taxon>metagenomes</taxon>
        <taxon>ecological metagenomes</taxon>
    </lineage>
</organism>
<protein>
    <recommendedName>
        <fullName evidence="2">Cell wall-active antibiotics response LiaF-like C-terminal domain-containing protein</fullName>
    </recommendedName>
</protein>
<gene>
    <name evidence="1" type="ORF">SDC9_129466</name>
</gene>
<dbReference type="EMBL" id="VSSQ01031499">
    <property type="protein sequence ID" value="MPM82405.1"/>
    <property type="molecule type" value="Genomic_DNA"/>
</dbReference>
<sequence>MRKSELAREGAVLDLTVAFGGIDILVPEGWKVIVTGIPIFGGWSNKTKEYEESLLNDGLVLKVRCVAAFGGIDIKNYK</sequence>
<proteinExistence type="predicted"/>
<name>A0A645CZV2_9ZZZZ</name>